<dbReference type="AlphaFoldDB" id="A0A4D9DF64"/>
<accession>A0A4D9DF64</accession>
<protein>
    <submittedName>
        <fullName evidence="1">Uncharacterized protein</fullName>
    </submittedName>
</protein>
<sequence length="105" mass="11508">MKCPLCCCMSETINKVLYPKGRLDSNGTTSRMGTRNRFCETDGLEALKVGPLVCHSLLRERGSALIPFTLLKNRTNNPSPPPPYCGRTCWVPEVLGAVQTQAPPC</sequence>
<gene>
    <name evidence="1" type="ORF">DR999_PMT23908</name>
</gene>
<name>A0A4D9DF64_9SAUR</name>
<organism evidence="1 2">
    <name type="scientific">Platysternon megacephalum</name>
    <name type="common">big-headed turtle</name>
    <dbReference type="NCBI Taxonomy" id="55544"/>
    <lineage>
        <taxon>Eukaryota</taxon>
        <taxon>Metazoa</taxon>
        <taxon>Chordata</taxon>
        <taxon>Craniata</taxon>
        <taxon>Vertebrata</taxon>
        <taxon>Euteleostomi</taxon>
        <taxon>Archelosauria</taxon>
        <taxon>Testudinata</taxon>
        <taxon>Testudines</taxon>
        <taxon>Cryptodira</taxon>
        <taxon>Durocryptodira</taxon>
        <taxon>Testudinoidea</taxon>
        <taxon>Platysternidae</taxon>
        <taxon>Platysternon</taxon>
    </lineage>
</organism>
<reference evidence="1 2" key="2">
    <citation type="submission" date="2019-04" db="EMBL/GenBank/DDBJ databases">
        <title>The genome sequence of big-headed turtle.</title>
        <authorList>
            <person name="Gong S."/>
        </authorList>
    </citation>
    <scope>NUCLEOTIDE SEQUENCE [LARGE SCALE GENOMIC DNA]</scope>
    <source>
        <strain evidence="1">DO16091913</strain>
        <tissue evidence="1">Muscle</tissue>
    </source>
</reference>
<evidence type="ECO:0000313" key="1">
    <source>
        <dbReference type="EMBL" id="TFJ94867.1"/>
    </source>
</evidence>
<proteinExistence type="predicted"/>
<comment type="caution">
    <text evidence="1">The sequence shown here is derived from an EMBL/GenBank/DDBJ whole genome shotgun (WGS) entry which is preliminary data.</text>
</comment>
<keyword evidence="2" id="KW-1185">Reference proteome</keyword>
<reference evidence="1 2" key="1">
    <citation type="submission" date="2019-04" db="EMBL/GenBank/DDBJ databases">
        <title>Draft genome of the big-headed turtle Platysternon megacephalum.</title>
        <authorList>
            <person name="Gong S."/>
        </authorList>
    </citation>
    <scope>NUCLEOTIDE SEQUENCE [LARGE SCALE GENOMIC DNA]</scope>
    <source>
        <strain evidence="1">DO16091913</strain>
        <tissue evidence="1">Muscle</tissue>
    </source>
</reference>
<dbReference type="Proteomes" id="UP000297703">
    <property type="component" value="Unassembled WGS sequence"/>
</dbReference>
<evidence type="ECO:0000313" key="2">
    <source>
        <dbReference type="Proteomes" id="UP000297703"/>
    </source>
</evidence>
<dbReference type="EMBL" id="QXTE01025077">
    <property type="protein sequence ID" value="TFJ94867.1"/>
    <property type="molecule type" value="Genomic_DNA"/>
</dbReference>